<dbReference type="InterPro" id="IPR019099">
    <property type="entry name" value="Uncharacterised_PGPGW_TM"/>
</dbReference>
<evidence type="ECO:0000313" key="2">
    <source>
        <dbReference type="EMBL" id="CAB4676946.1"/>
    </source>
</evidence>
<name>A0A6J6MSY4_9ZZZZ</name>
<feature type="transmembrane region" description="Helical" evidence="1">
    <location>
        <begin position="74"/>
        <end position="95"/>
    </location>
</feature>
<sequence>MKTILKRVAVGALGGVVTVIGVIFLITPGPGWLIIFAGLGILATEFAWAAMVLERAKKSATNAAQKARSSGKRSYIYLAIFFAAILVILLIWHAYFQ</sequence>
<feature type="transmembrane region" description="Helical" evidence="1">
    <location>
        <begin position="32"/>
        <end position="53"/>
    </location>
</feature>
<keyword evidence="1" id="KW-1133">Transmembrane helix</keyword>
<protein>
    <submittedName>
        <fullName evidence="2">Unannotated protein</fullName>
    </submittedName>
</protein>
<proteinExistence type="predicted"/>
<dbReference type="AlphaFoldDB" id="A0A6J6MSY4"/>
<accession>A0A6J6MSY4</accession>
<reference evidence="2" key="1">
    <citation type="submission" date="2020-05" db="EMBL/GenBank/DDBJ databases">
        <authorList>
            <person name="Chiriac C."/>
            <person name="Salcher M."/>
            <person name="Ghai R."/>
            <person name="Kavagutti S V."/>
        </authorList>
    </citation>
    <scope>NUCLEOTIDE SEQUENCE</scope>
</reference>
<keyword evidence="1" id="KW-0812">Transmembrane</keyword>
<evidence type="ECO:0000256" key="1">
    <source>
        <dbReference type="SAM" id="Phobius"/>
    </source>
</evidence>
<gene>
    <name evidence="2" type="ORF">UFOPK2362_00089</name>
</gene>
<organism evidence="2">
    <name type="scientific">freshwater metagenome</name>
    <dbReference type="NCBI Taxonomy" id="449393"/>
    <lineage>
        <taxon>unclassified sequences</taxon>
        <taxon>metagenomes</taxon>
        <taxon>ecological metagenomes</taxon>
    </lineage>
</organism>
<keyword evidence="1" id="KW-0472">Membrane</keyword>
<dbReference type="EMBL" id="CAEZXI010000003">
    <property type="protein sequence ID" value="CAB4676946.1"/>
    <property type="molecule type" value="Genomic_DNA"/>
</dbReference>
<dbReference type="Pfam" id="PF09656">
    <property type="entry name" value="PGPGW"/>
    <property type="match status" value="1"/>
</dbReference>
<feature type="transmembrane region" description="Helical" evidence="1">
    <location>
        <begin position="7"/>
        <end position="26"/>
    </location>
</feature>